<dbReference type="Gene3D" id="3.40.50.720">
    <property type="entry name" value="NAD(P)-binding Rossmann-like Domain"/>
    <property type="match status" value="1"/>
</dbReference>
<organism evidence="3 4">
    <name type="scientific">Mammaliicoccus vitulinus</name>
    <dbReference type="NCBI Taxonomy" id="71237"/>
    <lineage>
        <taxon>Bacteria</taxon>
        <taxon>Bacillati</taxon>
        <taxon>Bacillota</taxon>
        <taxon>Bacilli</taxon>
        <taxon>Bacillales</taxon>
        <taxon>Staphylococcaceae</taxon>
        <taxon>Mammaliicoccus</taxon>
    </lineage>
</organism>
<reference evidence="3 4" key="1">
    <citation type="submission" date="2021-02" db="EMBL/GenBank/DDBJ databases">
        <title>FDA dAtabase for Regulatory Grade micrObial Sequences (FDA-ARGOS): Supporting development and validation of Infectious Disease Dx tests.</title>
        <authorList>
            <person name="Sproer C."/>
            <person name="Gronow S."/>
            <person name="Severitt S."/>
            <person name="Schroder I."/>
            <person name="Tallon L."/>
            <person name="Sadzewicz L."/>
            <person name="Zhao X."/>
            <person name="Boylan J."/>
            <person name="Ott S."/>
            <person name="Bowen H."/>
            <person name="Vavikolanu K."/>
            <person name="Mehta A."/>
            <person name="Aluvathingal J."/>
            <person name="Nadendla S."/>
            <person name="Lowell S."/>
            <person name="Myers T."/>
            <person name="Yan Y."/>
            <person name="Sichtig H."/>
        </authorList>
    </citation>
    <scope>NUCLEOTIDE SEQUENCE [LARGE SCALE GENOMIC DNA]</scope>
    <source>
        <strain evidence="3 4">FDAARGOS_1207</strain>
    </source>
</reference>
<dbReference type="SUPFAM" id="SSF51735">
    <property type="entry name" value="NAD(P)-binding Rossmann-fold domains"/>
    <property type="match status" value="1"/>
</dbReference>
<dbReference type="InterPro" id="IPR002225">
    <property type="entry name" value="3Beta_OHSteriod_DH/Estase"/>
</dbReference>
<dbReference type="Proteomes" id="UP000627155">
    <property type="component" value="Chromosome"/>
</dbReference>
<accession>A0ABX7HI72</accession>
<evidence type="ECO:0000256" key="1">
    <source>
        <dbReference type="ARBA" id="ARBA00009219"/>
    </source>
</evidence>
<dbReference type="InterPro" id="IPR036291">
    <property type="entry name" value="NAD(P)-bd_dom_sf"/>
</dbReference>
<feature type="domain" description="3-beta hydroxysteroid dehydrogenase/isomerase" evidence="2">
    <location>
        <begin position="103"/>
        <end position="222"/>
    </location>
</feature>
<protein>
    <submittedName>
        <fullName evidence="3">NAD(P)-dependent oxidoreductase</fullName>
    </submittedName>
</protein>
<sequence length="296" mass="33966">MKLLITGANGHSGKLFLKNLSTTNIKKYEEIHIIVRNDDLDRFIEESGLNIIKHKGDLTDVKFLTEVTRNIDTILHIAGVQMSRNLFEAAINNKVNWIIAVHTTGRYSQFKMASEEYINIEDNLLTLRDEINITILRPTMIYGSSRDRNMYKLIKFIDKSPVFPIFGNGKNLMQPVTATDLAIAYQQVLDNAVVCKNQNYNLSGKYPIKYKELIKTVASKLDKNIILLPIPIKLSYYAVLVGNRILPKFPLNEEQVLRMKEDKDFTHLKANRDFGYSPMSFDEGIESEVNEYKGEK</sequence>
<dbReference type="PANTHER" id="PTHR43245:SF55">
    <property type="entry name" value="NAD(P)-BINDING DOMAIN-CONTAINING PROTEIN"/>
    <property type="match status" value="1"/>
</dbReference>
<evidence type="ECO:0000313" key="4">
    <source>
        <dbReference type="Proteomes" id="UP000627155"/>
    </source>
</evidence>
<dbReference type="RefSeq" id="WP_204107855.1">
    <property type="nucleotide sequence ID" value="NZ_CBCPHH010000007.1"/>
</dbReference>
<dbReference type="Pfam" id="PF01073">
    <property type="entry name" value="3Beta_HSD"/>
    <property type="match status" value="2"/>
</dbReference>
<dbReference type="InterPro" id="IPR050177">
    <property type="entry name" value="Lipid_A_modif_metabolic_enz"/>
</dbReference>
<keyword evidence="4" id="KW-1185">Reference proteome</keyword>
<comment type="similarity">
    <text evidence="1">Belongs to the 3-beta-HSD family.</text>
</comment>
<dbReference type="PANTHER" id="PTHR43245">
    <property type="entry name" value="BIFUNCTIONAL POLYMYXIN RESISTANCE PROTEIN ARNA"/>
    <property type="match status" value="1"/>
</dbReference>
<feature type="domain" description="3-beta hydroxysteroid dehydrogenase/isomerase" evidence="2">
    <location>
        <begin position="4"/>
        <end position="96"/>
    </location>
</feature>
<name>A0ABX7HI72_9STAP</name>
<evidence type="ECO:0000259" key="2">
    <source>
        <dbReference type="Pfam" id="PF01073"/>
    </source>
</evidence>
<proteinExistence type="inferred from homology"/>
<evidence type="ECO:0000313" key="3">
    <source>
        <dbReference type="EMBL" id="QRO85654.1"/>
    </source>
</evidence>
<gene>
    <name evidence="3" type="ORF">I6J37_02830</name>
</gene>
<dbReference type="EMBL" id="CP069486">
    <property type="protein sequence ID" value="QRO85654.1"/>
    <property type="molecule type" value="Genomic_DNA"/>
</dbReference>